<sequence length="262" mass="27461">MTAQAPRSTPHATPGPVLLPRPGPPPAADRPPGLHALPRLAIALLALTLAAGLALARLDPQRLADWGQEDGPIETLTAAVFALAALRAACCLPRQRPLPPMIVPLGGFALVCALDELSWGERLFGLRMPQLGGVQIDAVHDLVDLVLGVGGRHPWAMLAVLTPLLLIVARTWRAQRVRVLAGWRRLGGSAAGPACQPLLIWMSLLLGVAVTIDATHPAQAAWQTLEEALELHAGLAVLLAVWVLGRQGPVAGQADGPCDPAD</sequence>
<protein>
    <submittedName>
        <fullName evidence="2">Uncharacterized protein</fullName>
    </submittedName>
</protein>
<evidence type="ECO:0000313" key="3">
    <source>
        <dbReference type="Proteomes" id="UP001368500"/>
    </source>
</evidence>
<dbReference type="EMBL" id="JBBUTF010000004">
    <property type="protein sequence ID" value="MEK8025455.1"/>
    <property type="molecule type" value="Genomic_DNA"/>
</dbReference>
<accession>A0ABU9B8S9</accession>
<proteinExistence type="predicted"/>
<feature type="compositionally biased region" description="Pro residues" evidence="1">
    <location>
        <begin position="17"/>
        <end position="29"/>
    </location>
</feature>
<reference evidence="2 3" key="1">
    <citation type="submission" date="2024-04" db="EMBL/GenBank/DDBJ databases">
        <title>Novel species of the genus Ideonella isolated from streams.</title>
        <authorList>
            <person name="Lu H."/>
        </authorList>
    </citation>
    <scope>NUCLEOTIDE SEQUENCE [LARGE SCALE GENOMIC DNA]</scope>
    <source>
        <strain evidence="2 3">BYS139W</strain>
    </source>
</reference>
<gene>
    <name evidence="2" type="ORF">AACH11_05720</name>
</gene>
<dbReference type="RefSeq" id="WP_341373230.1">
    <property type="nucleotide sequence ID" value="NZ_JBBUTF010000004.1"/>
</dbReference>
<dbReference type="Proteomes" id="UP001368500">
    <property type="component" value="Unassembled WGS sequence"/>
</dbReference>
<evidence type="ECO:0000256" key="1">
    <source>
        <dbReference type="SAM" id="MobiDB-lite"/>
    </source>
</evidence>
<keyword evidence="3" id="KW-1185">Reference proteome</keyword>
<evidence type="ECO:0000313" key="2">
    <source>
        <dbReference type="EMBL" id="MEK8025455.1"/>
    </source>
</evidence>
<name>A0ABU9B8S9_9BURK</name>
<feature type="region of interest" description="Disordered" evidence="1">
    <location>
        <begin position="1"/>
        <end position="32"/>
    </location>
</feature>
<comment type="caution">
    <text evidence="2">The sequence shown here is derived from an EMBL/GenBank/DDBJ whole genome shotgun (WGS) entry which is preliminary data.</text>
</comment>
<organism evidence="2 3">
    <name type="scientific">Pseudaquabacterium rugosum</name>
    <dbReference type="NCBI Taxonomy" id="2984194"/>
    <lineage>
        <taxon>Bacteria</taxon>
        <taxon>Pseudomonadati</taxon>
        <taxon>Pseudomonadota</taxon>
        <taxon>Betaproteobacteria</taxon>
        <taxon>Burkholderiales</taxon>
        <taxon>Sphaerotilaceae</taxon>
        <taxon>Pseudaquabacterium</taxon>
    </lineage>
</organism>
<feature type="compositionally biased region" description="Polar residues" evidence="1">
    <location>
        <begin position="1"/>
        <end position="11"/>
    </location>
</feature>